<evidence type="ECO:0000313" key="1">
    <source>
        <dbReference type="EMBL" id="CAG8834661.1"/>
    </source>
</evidence>
<proteinExistence type="predicted"/>
<evidence type="ECO:0000313" key="2">
    <source>
        <dbReference type="Proteomes" id="UP000789901"/>
    </source>
</evidence>
<dbReference type="Proteomes" id="UP000789901">
    <property type="component" value="Unassembled WGS sequence"/>
</dbReference>
<feature type="non-terminal residue" evidence="1">
    <location>
        <position position="1"/>
    </location>
</feature>
<gene>
    <name evidence="1" type="ORF">GMARGA_LOCUS32174</name>
</gene>
<dbReference type="EMBL" id="CAJVQB010049858">
    <property type="protein sequence ID" value="CAG8834661.1"/>
    <property type="molecule type" value="Genomic_DNA"/>
</dbReference>
<comment type="caution">
    <text evidence="1">The sequence shown here is derived from an EMBL/GenBank/DDBJ whole genome shotgun (WGS) entry which is preliminary data.</text>
</comment>
<accession>A0ABN7WKM7</accession>
<protein>
    <submittedName>
        <fullName evidence="1">20712_t:CDS:1</fullName>
    </submittedName>
</protein>
<organism evidence="1 2">
    <name type="scientific">Gigaspora margarita</name>
    <dbReference type="NCBI Taxonomy" id="4874"/>
    <lineage>
        <taxon>Eukaryota</taxon>
        <taxon>Fungi</taxon>
        <taxon>Fungi incertae sedis</taxon>
        <taxon>Mucoromycota</taxon>
        <taxon>Glomeromycotina</taxon>
        <taxon>Glomeromycetes</taxon>
        <taxon>Diversisporales</taxon>
        <taxon>Gigasporaceae</taxon>
        <taxon>Gigaspora</taxon>
    </lineage>
</organism>
<reference evidence="1 2" key="1">
    <citation type="submission" date="2021-06" db="EMBL/GenBank/DDBJ databases">
        <authorList>
            <person name="Kallberg Y."/>
            <person name="Tangrot J."/>
            <person name="Rosling A."/>
        </authorList>
    </citation>
    <scope>NUCLEOTIDE SEQUENCE [LARGE SCALE GENOMIC DNA]</scope>
    <source>
        <strain evidence="1 2">120-4 pot B 10/14</strain>
    </source>
</reference>
<feature type="non-terminal residue" evidence="1">
    <location>
        <position position="83"/>
    </location>
</feature>
<name>A0ABN7WKM7_GIGMA</name>
<keyword evidence="2" id="KW-1185">Reference proteome</keyword>
<sequence length="83" mass="9763">KSSEIGGYPELEKEYKKFIRNMKNQRSAKEIGIVIEHRREMLKLHNDISNAENCIDNSNLIEELKDIFKTLKEQLETISDIKN</sequence>